<proteinExistence type="predicted"/>
<sequence length="66" mass="7614">MELVMASSRGVILRARGAGRSFWRGEENADGGKRYLRKRAKRSERRQWQADYELSGRANIRNTTEG</sequence>
<name>A0A917TLS6_9ACTN</name>
<accession>A0A917TLS6</accession>
<dbReference type="EMBL" id="BMNB01000003">
    <property type="protein sequence ID" value="GGM27974.1"/>
    <property type="molecule type" value="Genomic_DNA"/>
</dbReference>
<reference evidence="1" key="1">
    <citation type="journal article" date="2014" name="Int. J. Syst. Evol. Microbiol.">
        <title>Complete genome sequence of Corynebacterium casei LMG S-19264T (=DSM 44701T), isolated from a smear-ripened cheese.</title>
        <authorList>
            <consortium name="US DOE Joint Genome Institute (JGI-PGF)"/>
            <person name="Walter F."/>
            <person name="Albersmeier A."/>
            <person name="Kalinowski J."/>
            <person name="Ruckert C."/>
        </authorList>
    </citation>
    <scope>NUCLEOTIDE SEQUENCE</scope>
    <source>
        <strain evidence="1">CGMCC 4.7312</strain>
    </source>
</reference>
<reference evidence="1" key="2">
    <citation type="submission" date="2020-09" db="EMBL/GenBank/DDBJ databases">
        <authorList>
            <person name="Sun Q."/>
            <person name="Zhou Y."/>
        </authorList>
    </citation>
    <scope>NUCLEOTIDE SEQUENCE</scope>
    <source>
        <strain evidence="1">CGMCC 4.7312</strain>
    </source>
</reference>
<evidence type="ECO:0000313" key="2">
    <source>
        <dbReference type="Proteomes" id="UP000608890"/>
    </source>
</evidence>
<gene>
    <name evidence="1" type="ORF">GCM10011608_11010</name>
</gene>
<protein>
    <submittedName>
        <fullName evidence="1">Uncharacterized protein</fullName>
    </submittedName>
</protein>
<evidence type="ECO:0000313" key="1">
    <source>
        <dbReference type="EMBL" id="GGM27974.1"/>
    </source>
</evidence>
<dbReference type="AlphaFoldDB" id="A0A917TLS6"/>
<organism evidence="1 2">
    <name type="scientific">Micromonospora sonchi</name>
    <dbReference type="NCBI Taxonomy" id="1763543"/>
    <lineage>
        <taxon>Bacteria</taxon>
        <taxon>Bacillati</taxon>
        <taxon>Actinomycetota</taxon>
        <taxon>Actinomycetes</taxon>
        <taxon>Micromonosporales</taxon>
        <taxon>Micromonosporaceae</taxon>
        <taxon>Micromonospora</taxon>
    </lineage>
</organism>
<dbReference type="Proteomes" id="UP000608890">
    <property type="component" value="Unassembled WGS sequence"/>
</dbReference>
<keyword evidence="2" id="KW-1185">Reference proteome</keyword>
<comment type="caution">
    <text evidence="1">The sequence shown here is derived from an EMBL/GenBank/DDBJ whole genome shotgun (WGS) entry which is preliminary data.</text>
</comment>